<dbReference type="Pfam" id="PF04542">
    <property type="entry name" value="Sigma70_r2"/>
    <property type="match status" value="1"/>
</dbReference>
<evidence type="ECO:0000313" key="3">
    <source>
        <dbReference type="Proteomes" id="UP001568698"/>
    </source>
</evidence>
<proteinExistence type="predicted"/>
<dbReference type="RefSeq" id="WP_371387818.1">
    <property type="nucleotide sequence ID" value="NZ_JBGLYH010000062.1"/>
</dbReference>
<reference evidence="2 3" key="1">
    <citation type="submission" date="2024-08" db="EMBL/GenBank/DDBJ databases">
        <title>Sulfate-reducing bacteria isolated from formation water of the oil field in Kazakhstan and description of Pseudodesulfovibrio sp.</title>
        <authorList>
            <person name="Bidzhieva S.K."/>
            <person name="Tourova T.P."/>
            <person name="Grouzdev D.S."/>
            <person name="Beletsky A.V."/>
            <person name="Sokolova D.S."/>
            <person name="Samigullina S.R."/>
            <person name="Poltaraus A.B."/>
            <person name="Avtukh A.N."/>
            <person name="Tereshina V.M."/>
            <person name="Zhaparov N.S."/>
            <person name="Mardanov A.V."/>
            <person name="Nazina T.N."/>
        </authorList>
    </citation>
    <scope>NUCLEOTIDE SEQUENCE [LARGE SCALE GENOMIC DNA]</scope>
    <source>
        <strain evidence="2 3">9FUS</strain>
    </source>
</reference>
<name>A0ABV4K950_9BACT</name>
<gene>
    <name evidence="2" type="ORF">AB6M95_16360</name>
</gene>
<evidence type="ECO:0000313" key="2">
    <source>
        <dbReference type="EMBL" id="MEZ7198327.1"/>
    </source>
</evidence>
<sequence length="223" mass="25790">MLSDPMAVTLAAPDDNTRYWEALISTYQRVRKSLLSNNCLYPLNISLEKALWNIKYAYPPEIALQLAWREIKLRKKVRAKKAANYKTDEPDFDFEDIKVNCEVLPAHVNEKSILDTVREQTAVHYKSFQRLTPGIIFNEVMSEVFLVAAKCANKFDPTGKASFKTYLSRAISNHITDRWRKKKREKELGVDFVSYCDETVYNTKYPQLVNGRYIAGGCDQIYV</sequence>
<organism evidence="2 3">
    <name type="scientific">Pseudodesulfovibrio karagichevae</name>
    <dbReference type="NCBI Taxonomy" id="3239305"/>
    <lineage>
        <taxon>Bacteria</taxon>
        <taxon>Pseudomonadati</taxon>
        <taxon>Thermodesulfobacteriota</taxon>
        <taxon>Desulfovibrionia</taxon>
        <taxon>Desulfovibrionales</taxon>
        <taxon>Desulfovibrionaceae</taxon>
    </lineage>
</organism>
<dbReference type="InterPro" id="IPR013325">
    <property type="entry name" value="RNA_pol_sigma_r2"/>
</dbReference>
<accession>A0ABV4K950</accession>
<evidence type="ECO:0000259" key="1">
    <source>
        <dbReference type="Pfam" id="PF04542"/>
    </source>
</evidence>
<dbReference type="EMBL" id="JBGLYH010000062">
    <property type="protein sequence ID" value="MEZ7198327.1"/>
    <property type="molecule type" value="Genomic_DNA"/>
</dbReference>
<dbReference type="InterPro" id="IPR007627">
    <property type="entry name" value="RNA_pol_sigma70_r2"/>
</dbReference>
<feature type="domain" description="RNA polymerase sigma-70 region 2" evidence="1">
    <location>
        <begin position="123"/>
        <end position="184"/>
    </location>
</feature>
<dbReference type="SUPFAM" id="SSF88946">
    <property type="entry name" value="Sigma2 domain of RNA polymerase sigma factors"/>
    <property type="match status" value="1"/>
</dbReference>
<dbReference type="Gene3D" id="1.10.1740.10">
    <property type="match status" value="1"/>
</dbReference>
<protein>
    <submittedName>
        <fullName evidence="2">Sigma factor</fullName>
    </submittedName>
</protein>
<dbReference type="Proteomes" id="UP001568698">
    <property type="component" value="Unassembled WGS sequence"/>
</dbReference>
<keyword evidence="3" id="KW-1185">Reference proteome</keyword>
<comment type="caution">
    <text evidence="2">The sequence shown here is derived from an EMBL/GenBank/DDBJ whole genome shotgun (WGS) entry which is preliminary data.</text>
</comment>